<reference evidence="2 3" key="2">
    <citation type="submission" date="2019-02" db="EMBL/GenBank/DDBJ databases">
        <title>'Lichenibacterium ramalinii' gen. nov. sp. nov., 'Lichenibacterium minor' gen. nov. sp. nov.</title>
        <authorList>
            <person name="Pankratov T."/>
        </authorList>
    </citation>
    <scope>NUCLEOTIDE SEQUENCE [LARGE SCALE GENOMIC DNA]</scope>
    <source>
        <strain evidence="2 3">RmlP001</strain>
    </source>
</reference>
<dbReference type="EMBL" id="QYBC01000020">
    <property type="protein sequence ID" value="RYB02431.1"/>
    <property type="molecule type" value="Genomic_DNA"/>
</dbReference>
<dbReference type="Proteomes" id="UP000289411">
    <property type="component" value="Unassembled WGS sequence"/>
</dbReference>
<comment type="caution">
    <text evidence="2">The sequence shown here is derived from an EMBL/GenBank/DDBJ whole genome shotgun (WGS) entry which is preliminary data.</text>
</comment>
<dbReference type="SUPFAM" id="SSF75005">
    <property type="entry name" value="Arabinanase/levansucrase/invertase"/>
    <property type="match status" value="1"/>
</dbReference>
<keyword evidence="3" id="KW-1185">Reference proteome</keyword>
<proteinExistence type="predicted"/>
<dbReference type="InterPro" id="IPR056442">
    <property type="entry name" value="GINT1_N"/>
</dbReference>
<accession>A0A4Q2R752</accession>
<sequence length="492" mass="53175">MTAIPGAEVRFRAGPEASALPRGVAALLMVERALARPGTGALFDRVVPGAEAWWSAGATVDVVVDLTGGGEPAGAVGGPAVLRPVFDGDPSEAALVAALLAGAMPEIAILDGLTRQPLAAGQPSPENGGGLTGGLDAVLSRTLVLVESLIAAPRRPKPLAFHASRRHSGRAPAAVLARALARDAAYAAYKLCMYTPHWRVGWRLHEGPGVLERHDLEGPAWRTLPDPGHRFFADPFPIVWQGRMAMFVEDFDHRIGKAVVSVCEIAEGQAGPVVPVLEEAWHLSYPFLLVEDGTLYMVPEASLSGEVPLYRCIDFPTRWERCATLIRGVEAADATLFRHGGRHWMMAVTRDGAGGFSDTLRLWHAPRLLGPWEEHGLRPVMVDIATARPGGTVVERDGALWRPFQDCTGGYGRALGLARIDRLDPDHYEETVTTRIEAGPAWPGRRIHTLNRAGPLECIDGSAFMPRLPILRPWMAARLRPRHATSRPRVAF</sequence>
<dbReference type="InterPro" id="IPR023296">
    <property type="entry name" value="Glyco_hydro_beta-prop_sf"/>
</dbReference>
<dbReference type="Gene3D" id="2.115.10.20">
    <property type="entry name" value="Glycosyl hydrolase domain, family 43"/>
    <property type="match status" value="1"/>
</dbReference>
<gene>
    <name evidence="2" type="ORF">D3272_21120</name>
</gene>
<evidence type="ECO:0000313" key="2">
    <source>
        <dbReference type="EMBL" id="RYB02431.1"/>
    </source>
</evidence>
<dbReference type="OrthoDB" id="3771157at2"/>
<dbReference type="AlphaFoldDB" id="A0A4Q2R752"/>
<organism evidence="2 3">
    <name type="scientific">Lichenibacterium ramalinae</name>
    <dbReference type="NCBI Taxonomy" id="2316527"/>
    <lineage>
        <taxon>Bacteria</taxon>
        <taxon>Pseudomonadati</taxon>
        <taxon>Pseudomonadota</taxon>
        <taxon>Alphaproteobacteria</taxon>
        <taxon>Hyphomicrobiales</taxon>
        <taxon>Lichenihabitantaceae</taxon>
        <taxon>Lichenibacterium</taxon>
    </lineage>
</organism>
<evidence type="ECO:0000259" key="1">
    <source>
        <dbReference type="Pfam" id="PF24793"/>
    </source>
</evidence>
<dbReference type="Pfam" id="PF24793">
    <property type="entry name" value="GINT1_N"/>
    <property type="match status" value="1"/>
</dbReference>
<feature type="domain" description="Glucosamine inositolphosphorylceramide transferase 1 N-terminal" evidence="1">
    <location>
        <begin position="230"/>
        <end position="451"/>
    </location>
</feature>
<name>A0A4Q2R752_9HYPH</name>
<reference evidence="2 3" key="1">
    <citation type="submission" date="2018-09" db="EMBL/GenBank/DDBJ databases">
        <authorList>
            <person name="Grouzdev D.S."/>
            <person name="Krutkina M.S."/>
        </authorList>
    </citation>
    <scope>NUCLEOTIDE SEQUENCE [LARGE SCALE GENOMIC DNA]</scope>
    <source>
        <strain evidence="2 3">RmlP001</strain>
    </source>
</reference>
<evidence type="ECO:0000313" key="3">
    <source>
        <dbReference type="Proteomes" id="UP000289411"/>
    </source>
</evidence>
<protein>
    <recommendedName>
        <fullName evidence="1">Glucosamine inositolphosphorylceramide transferase 1 N-terminal domain-containing protein</fullName>
    </recommendedName>
</protein>
<dbReference type="RefSeq" id="WP_129221196.1">
    <property type="nucleotide sequence ID" value="NZ_QYBC01000020.1"/>
</dbReference>